<dbReference type="EMBL" id="BARV01029170">
    <property type="protein sequence ID" value="GAI41961.1"/>
    <property type="molecule type" value="Genomic_DNA"/>
</dbReference>
<accession>X1PHL3</accession>
<dbReference type="AlphaFoldDB" id="X1PHL3"/>
<sequence>MAKQLHKRFTTNQVKSLLEKYEAKEIELSYILNILGIPRRM</sequence>
<protein>
    <submittedName>
        <fullName evidence="1">Uncharacterized protein</fullName>
    </submittedName>
</protein>
<evidence type="ECO:0000313" key="1">
    <source>
        <dbReference type="EMBL" id="GAI41961.1"/>
    </source>
</evidence>
<comment type="caution">
    <text evidence="1">The sequence shown here is derived from an EMBL/GenBank/DDBJ whole genome shotgun (WGS) entry which is preliminary data.</text>
</comment>
<gene>
    <name evidence="1" type="ORF">S06H3_46571</name>
</gene>
<feature type="non-terminal residue" evidence="1">
    <location>
        <position position="41"/>
    </location>
</feature>
<proteinExistence type="predicted"/>
<reference evidence="1" key="1">
    <citation type="journal article" date="2014" name="Front. Microbiol.">
        <title>High frequency of phylogenetically diverse reductive dehalogenase-homologous genes in deep subseafloor sedimentary metagenomes.</title>
        <authorList>
            <person name="Kawai M."/>
            <person name="Futagami T."/>
            <person name="Toyoda A."/>
            <person name="Takaki Y."/>
            <person name="Nishi S."/>
            <person name="Hori S."/>
            <person name="Arai W."/>
            <person name="Tsubouchi T."/>
            <person name="Morono Y."/>
            <person name="Uchiyama I."/>
            <person name="Ito T."/>
            <person name="Fujiyama A."/>
            <person name="Inagaki F."/>
            <person name="Takami H."/>
        </authorList>
    </citation>
    <scope>NUCLEOTIDE SEQUENCE</scope>
    <source>
        <strain evidence="1">Expedition CK06-06</strain>
    </source>
</reference>
<name>X1PHL3_9ZZZZ</name>
<organism evidence="1">
    <name type="scientific">marine sediment metagenome</name>
    <dbReference type="NCBI Taxonomy" id="412755"/>
    <lineage>
        <taxon>unclassified sequences</taxon>
        <taxon>metagenomes</taxon>
        <taxon>ecological metagenomes</taxon>
    </lineage>
</organism>